<dbReference type="EMBL" id="FOSP01000002">
    <property type="protein sequence ID" value="SFK21192.1"/>
    <property type="molecule type" value="Genomic_DNA"/>
</dbReference>
<name>A0A1I3XNR9_9PROT</name>
<evidence type="ECO:0000313" key="3">
    <source>
        <dbReference type="Proteomes" id="UP000199533"/>
    </source>
</evidence>
<feature type="transmembrane region" description="Helical" evidence="1">
    <location>
        <begin position="42"/>
        <end position="58"/>
    </location>
</feature>
<evidence type="ECO:0000256" key="1">
    <source>
        <dbReference type="SAM" id="Phobius"/>
    </source>
</evidence>
<organism evidence="2 3">
    <name type="scientific">Nitrosomonas aestuarii</name>
    <dbReference type="NCBI Taxonomy" id="52441"/>
    <lineage>
        <taxon>Bacteria</taxon>
        <taxon>Pseudomonadati</taxon>
        <taxon>Pseudomonadota</taxon>
        <taxon>Betaproteobacteria</taxon>
        <taxon>Nitrosomonadales</taxon>
        <taxon>Nitrosomonadaceae</taxon>
        <taxon>Nitrosomonas</taxon>
    </lineage>
</organism>
<dbReference type="AlphaFoldDB" id="A0A1I3XNR9"/>
<dbReference type="Proteomes" id="UP000199533">
    <property type="component" value="Unassembled WGS sequence"/>
</dbReference>
<dbReference type="OrthoDB" id="7066838at2"/>
<keyword evidence="1" id="KW-0472">Membrane</keyword>
<accession>A0A1I3XNR9</accession>
<keyword evidence="2" id="KW-0808">Transferase</keyword>
<feature type="transmembrane region" description="Helical" evidence="1">
    <location>
        <begin position="136"/>
        <end position="158"/>
    </location>
</feature>
<evidence type="ECO:0000313" key="2">
    <source>
        <dbReference type="EMBL" id="SFK21192.1"/>
    </source>
</evidence>
<reference evidence="3" key="1">
    <citation type="submission" date="2016-10" db="EMBL/GenBank/DDBJ databases">
        <authorList>
            <person name="Varghese N."/>
            <person name="Submissions S."/>
        </authorList>
    </citation>
    <scope>NUCLEOTIDE SEQUENCE [LARGE SCALE GENOMIC DNA]</scope>
    <source>
        <strain evidence="3">Nm69</strain>
    </source>
</reference>
<keyword evidence="1" id="KW-1133">Transmembrane helix</keyword>
<dbReference type="STRING" id="52441.SAMN05216302_100210"/>
<feature type="transmembrane region" description="Helical" evidence="1">
    <location>
        <begin position="231"/>
        <end position="247"/>
    </location>
</feature>
<feature type="transmembrane region" description="Helical" evidence="1">
    <location>
        <begin position="64"/>
        <end position="85"/>
    </location>
</feature>
<sequence length="248" mass="28624">MNIPIEYWLHHAVFYALLFLIHYLNGLLVIYRDLKVNYTRKINHFAFFFLPVFLLSVIEYSYNAATFLMDMVCVFIFLACFITPVRNRIKPLFIMFRSFDRPEDRPLTLTWLYTQFIASYAVLIPLLMYFESHDMLPLIMVIIIANGVGDGLAEPIGIRYGKRKYTTYALFTRKKYVRSYIGSACVFLTTLIAIAAFQQHFTFAQFIVALLTLPILITLAEAFSPHTWDSPLIYGVGGITMIGISFLG</sequence>
<proteinExistence type="predicted"/>
<feature type="transmembrane region" description="Helical" evidence="1">
    <location>
        <begin position="203"/>
        <end position="224"/>
    </location>
</feature>
<dbReference type="RefSeq" id="WP_090696695.1">
    <property type="nucleotide sequence ID" value="NZ_FOSP01000002.1"/>
</dbReference>
<keyword evidence="2" id="KW-0418">Kinase</keyword>
<gene>
    <name evidence="2" type="ORF">SAMN05216302_100210</name>
</gene>
<dbReference type="GO" id="GO:0016301">
    <property type="term" value="F:kinase activity"/>
    <property type="evidence" value="ECO:0007669"/>
    <property type="project" value="UniProtKB-KW"/>
</dbReference>
<feature type="transmembrane region" description="Helical" evidence="1">
    <location>
        <begin position="106"/>
        <end position="130"/>
    </location>
</feature>
<keyword evidence="1" id="KW-0812">Transmembrane</keyword>
<keyword evidence="3" id="KW-1185">Reference proteome</keyword>
<protein>
    <submittedName>
        <fullName evidence="2">Phytol kinase</fullName>
    </submittedName>
</protein>
<feature type="transmembrane region" description="Helical" evidence="1">
    <location>
        <begin position="179"/>
        <end position="197"/>
    </location>
</feature>
<feature type="transmembrane region" description="Helical" evidence="1">
    <location>
        <begin position="12"/>
        <end position="30"/>
    </location>
</feature>